<keyword evidence="2" id="KW-1185">Reference proteome</keyword>
<accession>A0A553V2S3</accession>
<organism evidence="1 2">
    <name type="scientific">Helicobacter mehlei</name>
    <dbReference type="NCBI Taxonomy" id="2316080"/>
    <lineage>
        <taxon>Bacteria</taxon>
        <taxon>Pseudomonadati</taxon>
        <taxon>Campylobacterota</taxon>
        <taxon>Epsilonproteobacteria</taxon>
        <taxon>Campylobacterales</taxon>
        <taxon>Helicobacteraceae</taxon>
        <taxon>Helicobacter</taxon>
    </lineage>
</organism>
<evidence type="ECO:0000313" key="2">
    <source>
        <dbReference type="Proteomes" id="UP000319322"/>
    </source>
</evidence>
<dbReference type="EMBL" id="VKGC01000002">
    <property type="protein sequence ID" value="TSA86541.1"/>
    <property type="molecule type" value="Genomic_DNA"/>
</dbReference>
<reference evidence="1" key="2">
    <citation type="submission" date="2019-07" db="EMBL/GenBank/DDBJ databases">
        <authorList>
            <person name="Papic B."/>
        </authorList>
    </citation>
    <scope>NUCLEOTIDE SEQUENCE [LARGE SCALE GENOMIC DNA]</scope>
    <source>
        <strain evidence="1">L8b</strain>
    </source>
</reference>
<gene>
    <name evidence="1" type="ORF">FNE76_01005</name>
</gene>
<dbReference type="Proteomes" id="UP000319322">
    <property type="component" value="Unassembled WGS sequence"/>
</dbReference>
<dbReference type="AlphaFoldDB" id="A0A553V2S3"/>
<proteinExistence type="predicted"/>
<comment type="caution">
    <text evidence="1">The sequence shown here is derived from an EMBL/GenBank/DDBJ whole genome shotgun (WGS) entry which is preliminary data.</text>
</comment>
<sequence>MSRKIMAIFLGIGAFLVVVLLGVGLKLSGDIKGKLEESLNVIAKRIHATPFTCTGFKNITCTSAGVSDKIEGIQVRLAPVKSNALQFHIDLPKIHASKPWMPQSATCVVDLSLKEVLFGQNTCHFKSPKLTYQVSLHARLKDSHQPINLSNLLGSQVQTKDLEVLVEQLGIKLQSKDFRAILYPLLQQSGDIQSKDFDAQAYDKALNQINTSFQGTTMVMLLMAGLQDEVSKVQELSKNFLAFAKNERDHVGVELVSKDQQFRRLEELIHSKDYWEYLPHFSLKVLP</sequence>
<name>A0A553V2S3_9HELI</name>
<evidence type="ECO:0000313" key="1">
    <source>
        <dbReference type="EMBL" id="TSA86541.1"/>
    </source>
</evidence>
<reference evidence="1" key="1">
    <citation type="submission" date="2019-07" db="EMBL/GenBank/DDBJ databases">
        <title>Helicobacter labacensis sp. nov., Helicobacter mehlei sp. nov. and Helicobacter vulpis sp. nov., isolated from gastric mucosa of red fox (Vulpis vulpis).</title>
        <authorList>
            <person name="Kusar D."/>
            <person name="Gruntar I."/>
            <person name="Pate M."/>
            <person name="Zajc U."/>
            <person name="Ocepek M."/>
        </authorList>
    </citation>
    <scope>NUCLEOTIDE SEQUENCE [LARGE SCALE GENOMIC DNA]</scope>
    <source>
        <strain evidence="1">L8b</strain>
    </source>
</reference>
<dbReference type="RefSeq" id="WP_120947836.1">
    <property type="nucleotide sequence ID" value="NZ_QXQP01000004.1"/>
</dbReference>
<dbReference type="OrthoDB" id="5327792at2"/>
<protein>
    <submittedName>
        <fullName evidence="1">Uncharacterized protein</fullName>
    </submittedName>
</protein>